<proteinExistence type="predicted"/>
<feature type="transmembrane region" description="Helical" evidence="1">
    <location>
        <begin position="112"/>
        <end position="129"/>
    </location>
</feature>
<feature type="transmembrane region" description="Helical" evidence="1">
    <location>
        <begin position="174"/>
        <end position="194"/>
    </location>
</feature>
<reference evidence="2 3" key="1">
    <citation type="journal article" date="2016" name="Nat. Commun.">
        <title>Thousands of microbial genomes shed light on interconnected biogeochemical processes in an aquifer system.</title>
        <authorList>
            <person name="Anantharaman K."/>
            <person name="Brown C.T."/>
            <person name="Hug L.A."/>
            <person name="Sharon I."/>
            <person name="Castelle C.J."/>
            <person name="Probst A.J."/>
            <person name="Thomas B.C."/>
            <person name="Singh A."/>
            <person name="Wilkins M.J."/>
            <person name="Karaoz U."/>
            <person name="Brodie E.L."/>
            <person name="Williams K.H."/>
            <person name="Hubbard S.S."/>
            <person name="Banfield J.F."/>
        </authorList>
    </citation>
    <scope>NUCLEOTIDE SEQUENCE [LARGE SCALE GENOMIC DNA]</scope>
</reference>
<feature type="transmembrane region" description="Helical" evidence="1">
    <location>
        <begin position="224"/>
        <end position="247"/>
    </location>
</feature>
<evidence type="ECO:0000256" key="1">
    <source>
        <dbReference type="SAM" id="Phobius"/>
    </source>
</evidence>
<feature type="transmembrane region" description="Helical" evidence="1">
    <location>
        <begin position="23"/>
        <end position="43"/>
    </location>
</feature>
<accession>A0A1F6AJ58</accession>
<evidence type="ECO:0008006" key="4">
    <source>
        <dbReference type="Google" id="ProtNLM"/>
    </source>
</evidence>
<evidence type="ECO:0000313" key="3">
    <source>
        <dbReference type="Proteomes" id="UP000178759"/>
    </source>
</evidence>
<comment type="caution">
    <text evidence="2">The sequence shown here is derived from an EMBL/GenBank/DDBJ whole genome shotgun (WGS) entry which is preliminary data.</text>
</comment>
<evidence type="ECO:0000313" key="2">
    <source>
        <dbReference type="EMBL" id="OGG24317.1"/>
    </source>
</evidence>
<dbReference type="PANTHER" id="PTHR36832">
    <property type="entry name" value="SLR1174 PROTEIN-RELATED"/>
    <property type="match status" value="1"/>
</dbReference>
<dbReference type="EMBL" id="MFJV01000001">
    <property type="protein sequence ID" value="OGG24317.1"/>
    <property type="molecule type" value="Genomic_DNA"/>
</dbReference>
<feature type="transmembrane region" description="Helical" evidence="1">
    <location>
        <begin position="141"/>
        <end position="168"/>
    </location>
</feature>
<dbReference type="InterPro" id="IPR010390">
    <property type="entry name" value="ABC-2_transporter-like"/>
</dbReference>
<dbReference type="AlphaFoldDB" id="A0A1F6AJ58"/>
<sequence>MKKYFQIIKGTWAEYMVYRLSFVLWRVRIVMQLLVTYFLWWAIFSQHETLFGYTQSMMLTYILLSAVVRPFVMGTRTQEVGMMINDGSLSNYLTRPINLFRLFWSRDIADKSLNIIFAIGEIAILILLLKPSIILQANITVLLFTFLALVIGVVLFFYFSMLLSLLGFWTSEIWGPRFLSFILVEFFGGMLFPLDILPESLFRVSTLLPFSYFIYFPLKVYLGQLSVISMISGLGVGLVWALGLKLLTELLWRRGLMVYSSEGK</sequence>
<name>A0A1F6AJ58_9BACT</name>
<dbReference type="PANTHER" id="PTHR36832:SF1">
    <property type="entry name" value="SLR1174 PROTEIN"/>
    <property type="match status" value="1"/>
</dbReference>
<organism evidence="2 3">
    <name type="scientific">Candidatus Gottesmanbacteria bacterium RIFCSPLOWO2_01_FULL_43_11b</name>
    <dbReference type="NCBI Taxonomy" id="1798392"/>
    <lineage>
        <taxon>Bacteria</taxon>
        <taxon>Candidatus Gottesmaniibacteriota</taxon>
    </lineage>
</organism>
<gene>
    <name evidence="2" type="ORF">A3A79_03990</name>
</gene>
<keyword evidence="1" id="KW-0472">Membrane</keyword>
<dbReference type="Pfam" id="PF06182">
    <property type="entry name" value="ABC2_membrane_6"/>
    <property type="match status" value="1"/>
</dbReference>
<dbReference type="Proteomes" id="UP000178759">
    <property type="component" value="Unassembled WGS sequence"/>
</dbReference>
<keyword evidence="1" id="KW-0812">Transmembrane</keyword>
<keyword evidence="1" id="KW-1133">Transmembrane helix</keyword>
<feature type="transmembrane region" description="Helical" evidence="1">
    <location>
        <begin position="50"/>
        <end position="72"/>
    </location>
</feature>
<protein>
    <recommendedName>
        <fullName evidence="4">ABC transporter permease</fullName>
    </recommendedName>
</protein>
<dbReference type="STRING" id="1798392.A3A79_03990"/>